<feature type="transmembrane region" description="Helical" evidence="9">
    <location>
        <begin position="415"/>
        <end position="436"/>
    </location>
</feature>
<dbReference type="Proteomes" id="UP000011728">
    <property type="component" value="Chromosome"/>
</dbReference>
<dbReference type="InterPro" id="IPR004623">
    <property type="entry name" value="KdpA"/>
</dbReference>
<feature type="transmembrane region" description="Helical" evidence="9">
    <location>
        <begin position="63"/>
        <end position="82"/>
    </location>
</feature>
<name>M1ME79_9CLOT</name>
<keyword evidence="4 9" id="KW-0812">Transmembrane</keyword>
<evidence type="ECO:0000313" key="10">
    <source>
        <dbReference type="EMBL" id="AGF54683.1"/>
    </source>
</evidence>
<evidence type="ECO:0000256" key="2">
    <source>
        <dbReference type="ARBA" id="ARBA00022475"/>
    </source>
</evidence>
<dbReference type="PANTHER" id="PTHR30607:SF2">
    <property type="entry name" value="POTASSIUM-TRANSPORTING ATPASE POTASSIUM-BINDING SUBUNIT"/>
    <property type="match status" value="1"/>
</dbReference>
<dbReference type="GO" id="GO:0005886">
    <property type="term" value="C:plasma membrane"/>
    <property type="evidence" value="ECO:0007669"/>
    <property type="project" value="UniProtKB-SubCell"/>
</dbReference>
<dbReference type="PATRIC" id="fig|931276.5.peg.863"/>
<evidence type="ECO:0000256" key="9">
    <source>
        <dbReference type="HAMAP-Rule" id="MF_00275"/>
    </source>
</evidence>
<dbReference type="GO" id="GO:0008556">
    <property type="term" value="F:P-type potassium transmembrane transporter activity"/>
    <property type="evidence" value="ECO:0007669"/>
    <property type="project" value="InterPro"/>
</dbReference>
<accession>M1ME79</accession>
<feature type="transmembrane region" description="Helical" evidence="9">
    <location>
        <begin position="252"/>
        <end position="273"/>
    </location>
</feature>
<keyword evidence="1 9" id="KW-0813">Transport</keyword>
<protein>
    <recommendedName>
        <fullName evidence="9">Potassium-transporting ATPase potassium-binding subunit</fullName>
    </recommendedName>
    <alternativeName>
        <fullName evidence="9">ATP phosphohydrolase [potassium-transporting] A chain</fullName>
    </alternativeName>
    <alternativeName>
        <fullName evidence="9">Potassium-binding and translocating subunit A</fullName>
    </alternativeName>
    <alternativeName>
        <fullName evidence="9">Potassium-translocating ATPase A chain</fullName>
    </alternativeName>
</protein>
<evidence type="ECO:0000256" key="4">
    <source>
        <dbReference type="ARBA" id="ARBA00022692"/>
    </source>
</evidence>
<keyword evidence="2 9" id="KW-1003">Cell membrane</keyword>
<comment type="function">
    <text evidence="9">Part of the high-affinity ATP-driven potassium transport (or Kdp) system, which catalyzes the hydrolysis of ATP coupled with the electrogenic transport of potassium into the cytoplasm. This subunit binds the extracellular potassium ions and delivers the ions to the membrane domain of KdpB through an intramembrane tunnel.</text>
</comment>
<dbReference type="eggNOG" id="COG2060">
    <property type="taxonomic scope" value="Bacteria"/>
</dbReference>
<keyword evidence="7 9" id="KW-0406">Ion transport</keyword>
<evidence type="ECO:0000313" key="11">
    <source>
        <dbReference type="Proteomes" id="UP000011728"/>
    </source>
</evidence>
<comment type="subunit">
    <text evidence="9">The system is composed of three essential subunits: KdpA, KdpB and KdpC.</text>
</comment>
<evidence type="ECO:0000256" key="3">
    <source>
        <dbReference type="ARBA" id="ARBA00022538"/>
    </source>
</evidence>
<evidence type="ECO:0000256" key="8">
    <source>
        <dbReference type="ARBA" id="ARBA00023136"/>
    </source>
</evidence>
<feature type="transmembrane region" description="Helical" evidence="9">
    <location>
        <begin position="524"/>
        <end position="548"/>
    </location>
</feature>
<feature type="transmembrane region" description="Helical" evidence="9">
    <location>
        <begin position="378"/>
        <end position="395"/>
    </location>
</feature>
<dbReference type="EMBL" id="CP004121">
    <property type="protein sequence ID" value="AGF54683.1"/>
    <property type="molecule type" value="Genomic_DNA"/>
</dbReference>
<feature type="transmembrane region" description="Helical" evidence="9">
    <location>
        <begin position="6"/>
        <end position="25"/>
    </location>
</feature>
<dbReference type="KEGG" id="csr:Cspa_c09070"/>
<gene>
    <name evidence="9 10" type="primary">kdpA</name>
    <name evidence="10" type="ORF">Cspa_c09070</name>
</gene>
<dbReference type="Pfam" id="PF03814">
    <property type="entry name" value="KdpA"/>
    <property type="match status" value="1"/>
</dbReference>
<keyword evidence="11" id="KW-1185">Reference proteome</keyword>
<feature type="transmembrane region" description="Helical" evidence="9">
    <location>
        <begin position="172"/>
        <end position="193"/>
    </location>
</feature>
<dbReference type="HOGENOM" id="CLU_018614_3_0_9"/>
<dbReference type="STRING" id="36745.CLSAP_09450"/>
<dbReference type="PANTHER" id="PTHR30607">
    <property type="entry name" value="POTASSIUM-TRANSPORTING ATPASE A CHAIN"/>
    <property type="match status" value="1"/>
</dbReference>
<evidence type="ECO:0000256" key="1">
    <source>
        <dbReference type="ARBA" id="ARBA00022448"/>
    </source>
</evidence>
<evidence type="ECO:0000256" key="5">
    <source>
        <dbReference type="ARBA" id="ARBA00022958"/>
    </source>
</evidence>
<evidence type="ECO:0000256" key="7">
    <source>
        <dbReference type="ARBA" id="ARBA00023065"/>
    </source>
</evidence>
<feature type="transmembrane region" description="Helical" evidence="9">
    <location>
        <begin position="478"/>
        <end position="503"/>
    </location>
</feature>
<dbReference type="OrthoDB" id="9763796at2"/>
<comment type="subcellular location">
    <subcellularLocation>
        <location evidence="9">Cell membrane</location>
        <topology evidence="9">Multi-pass membrane protein</topology>
    </subcellularLocation>
</comment>
<comment type="similarity">
    <text evidence="9">Belongs to the KdpA family.</text>
</comment>
<dbReference type="GO" id="GO:0030955">
    <property type="term" value="F:potassium ion binding"/>
    <property type="evidence" value="ECO:0007669"/>
    <property type="project" value="UniProtKB-UniRule"/>
</dbReference>
<dbReference type="HAMAP" id="MF_00275">
    <property type="entry name" value="KdpA"/>
    <property type="match status" value="1"/>
</dbReference>
<dbReference type="AlphaFoldDB" id="M1ME79"/>
<proteinExistence type="inferred from homology"/>
<organism evidence="10 11">
    <name type="scientific">Clostridium saccharoperbutylacetonicum N1-4(HMT)</name>
    <dbReference type="NCBI Taxonomy" id="931276"/>
    <lineage>
        <taxon>Bacteria</taxon>
        <taxon>Bacillati</taxon>
        <taxon>Bacillota</taxon>
        <taxon>Clostridia</taxon>
        <taxon>Eubacteriales</taxon>
        <taxon>Clostridiaceae</taxon>
        <taxon>Clostridium</taxon>
    </lineage>
</organism>
<keyword evidence="6 9" id="KW-1133">Transmembrane helix</keyword>
<dbReference type="RefSeq" id="WP_015391009.1">
    <property type="nucleotide sequence ID" value="NC_020291.1"/>
</dbReference>
<feature type="transmembrane region" description="Helical" evidence="9">
    <location>
        <begin position="280"/>
        <end position="301"/>
    </location>
</feature>
<dbReference type="GO" id="GO:0016787">
    <property type="term" value="F:hydrolase activity"/>
    <property type="evidence" value="ECO:0007669"/>
    <property type="project" value="UniProtKB-KW"/>
</dbReference>
<keyword evidence="8 9" id="KW-0472">Membrane</keyword>
<evidence type="ECO:0000256" key="6">
    <source>
        <dbReference type="ARBA" id="ARBA00022989"/>
    </source>
</evidence>
<keyword evidence="3 9" id="KW-0633">Potassium transport</keyword>
<keyword evidence="5 9" id="KW-0630">Potassium</keyword>
<reference evidence="10 11" key="1">
    <citation type="submission" date="2013-02" db="EMBL/GenBank/DDBJ databases">
        <title>Genome sequence of Clostridium saccharoperbutylacetonicum N1-4(HMT).</title>
        <authorList>
            <person name="Poehlein A."/>
            <person name="Daniel R."/>
        </authorList>
    </citation>
    <scope>NUCLEOTIDE SEQUENCE [LARGE SCALE GENOMIC DNA]</scope>
    <source>
        <strain evidence="11">N1-4(HMT)</strain>
    </source>
</reference>
<feature type="transmembrane region" description="Helical" evidence="9">
    <location>
        <begin position="131"/>
        <end position="152"/>
    </location>
</feature>
<dbReference type="PIRSF" id="PIRSF001294">
    <property type="entry name" value="K_ATPaseA"/>
    <property type="match status" value="1"/>
</dbReference>
<keyword evidence="10" id="KW-0378">Hydrolase</keyword>
<dbReference type="NCBIfam" id="TIGR00680">
    <property type="entry name" value="kdpA"/>
    <property type="match status" value="1"/>
</dbReference>
<sequence length="559" mass="60449">MEWLQIIISLLLFMLIIVPLGKYLYYVSTGEKTFADKLFNPIDNLIYKICRINKDEEMNWKEYVFSIIAVNAVMVFIGYIILRAQGGLFLNPNKIDGMEQSLSFNTIISFMTNTNLQDYSGESGLSHLSQMIVIIFMMFTSAATGFAAALAFMRGIIGKKGMGNFFVDITRITTRVLLPFSIVIGLLLVSQGVPQTLSGTKTVTTIEGKMQDIAMGPVAALEAIKHIGTNGGGFFGANSAHPFENPTPLSNLIELLSMMMLPGALVYTFGLMLKNKKQGWTIFAAMAGIFIIALPICYFAEKAGNPALAHVGLSQAMGNMEGKEVRFGIAQSSLFTTVTTAFTTGTVNNMHDSLTPLGGAVALMNMMLNVIFGGKGVGFMNMIMYAILTVFLCGLMVGRTPEFLSKKLEGKEIKLIALAIIIHPFLILMFSALALITPQGLAGISNPGFHGLSQIVYQFTSSAANNGSGFEGMADNTLFWNTATGIVMFLGRYLSIIILLSVAGSLAGKRTIPQTTGTFRTDNTMFAVTLIAIVLIIGALTFLPALALGPVAEHLTLWH</sequence>